<evidence type="ECO:0000313" key="1">
    <source>
        <dbReference type="EMBL" id="CEG13155.1"/>
    </source>
</evidence>
<dbReference type="AlphaFoldDB" id="A0A098EDN9"/>
<name>A0A098EDN9_9ZZZZ</name>
<gene>
    <name evidence="1" type="ORF">MSIBF_A3340001</name>
</gene>
<reference evidence="1" key="1">
    <citation type="submission" date="2014-09" db="EMBL/GenBank/DDBJ databases">
        <authorList>
            <person name="Probst J Alexander"/>
        </authorList>
    </citation>
    <scope>NUCLEOTIDE SEQUENCE</scope>
</reference>
<protein>
    <submittedName>
        <fullName evidence="1">Uncharacterized protein</fullName>
    </submittedName>
</protein>
<proteinExistence type="predicted"/>
<organism evidence="1">
    <name type="scientific">groundwater metagenome</name>
    <dbReference type="NCBI Taxonomy" id="717931"/>
    <lineage>
        <taxon>unclassified sequences</taxon>
        <taxon>metagenomes</taxon>
        <taxon>ecological metagenomes</taxon>
    </lineage>
</organism>
<dbReference type="EMBL" id="CCXY01000262">
    <property type="protein sequence ID" value="CEG13155.1"/>
    <property type="molecule type" value="Genomic_DNA"/>
</dbReference>
<accession>A0A098EDN9</accession>
<sequence>MQGNLLSPFLKNNVENFEVIGVENFEVFYFGTFMDLLNLNLTV</sequence>